<feature type="compositionally biased region" description="Basic and acidic residues" evidence="1">
    <location>
        <begin position="525"/>
        <end position="535"/>
    </location>
</feature>
<evidence type="ECO:0000256" key="1">
    <source>
        <dbReference type="SAM" id="MobiDB-lite"/>
    </source>
</evidence>
<sequence length="959" mass="109191">MADACSPNAIYFMTERLCSFSGYSALPTTFGAMHFYLPKFNVVSRRTVQVKEKLWELWSPNSRQSEFYPGLADLSKDLEGLPAHLRRSDGHLGRFDPTMSPQHYDASRPWLGFIRRNSSGASRPEFRPFLSVWKTSGTLNYGTLANDFANQLMKRACDLHQAVENWKVALVKHPAKQVWGGNPPLPPFAEIARLNNDHGLALEEAVDTFAKVQRQIKYMAAWCQMANALVEDETNPDVVLHEVPIADDSFVGVWINGCTEAQGLWLLRHKVPCYVIHEADSVQDVNRLQSYRSDFHFSFVTGTSLEGLRTVFEQGNLIKRDEDYAILPVESLPPTSHRDKLLSSPVSQGYHNSTYSHPRKSPSHSDKLFELASDPETWPPPIAAVHTRKQWTTWAQELQEDGQTYLLKKGGMYRPDTRDYFWYYDRDMCRRIALLDRPIVPYKADLDPFGMPVPDIPFMERVGKVLVQQKPSVWMYRREQPEYGTVGRRMADLSLLAVEKVDPNGISSSTAEQVKQIKPVRTKRPRESLRNETRPRSLSPRNPRRGRESFRERQYPASFASTSTRYRAAQDYYLQPGPSYRRGCSPFRTSSPRRSIARASRRPPSPYRPRSVRFRSPGSLSPHYISRRTHRSSSSFRQVSHAGCCSSPRSELPSEDEGMDVDKSTKCLSLDDEGSRCMTGQTALVARDWTSWTTDPNALSTRLGSEIEKEAMGSLADPVSSIAGLELGPISAPLPVAPPVRTVIRPTVPVLTNISTSSQTKFLCLWSFDRWYSWEDVNSWVRRVADMSSAIDVQRIVRWYDEERRIQLFYLGFNSVDGATTFRGVVNGRNTEDQHNIGCDFISNQDYSTISGRSVDRWSVKGGYDVTTDPKAPLPRSNLSKHLYNFKRKKRQSTKKNKHCSELNLSTSNILHSSADPRSRTALYPLNHSRSASSPLLSRIGPQLDTLNYYARQRRIHQR</sequence>
<keyword evidence="3" id="KW-1185">Reference proteome</keyword>
<evidence type="ECO:0000313" key="2">
    <source>
        <dbReference type="EMBL" id="PPQ75596.1"/>
    </source>
</evidence>
<dbReference type="AlphaFoldDB" id="A0A409WAQ3"/>
<dbReference type="Proteomes" id="UP000284706">
    <property type="component" value="Unassembled WGS sequence"/>
</dbReference>
<comment type="caution">
    <text evidence="2">The sequence shown here is derived from an EMBL/GenBank/DDBJ whole genome shotgun (WGS) entry which is preliminary data.</text>
</comment>
<accession>A0A409WAQ3</accession>
<gene>
    <name evidence="2" type="ORF">CVT26_001659</name>
</gene>
<reference evidence="2 3" key="1">
    <citation type="journal article" date="2018" name="Evol. Lett.">
        <title>Horizontal gene cluster transfer increased hallucinogenic mushroom diversity.</title>
        <authorList>
            <person name="Reynolds H.T."/>
            <person name="Vijayakumar V."/>
            <person name="Gluck-Thaler E."/>
            <person name="Korotkin H.B."/>
            <person name="Matheny P.B."/>
            <person name="Slot J.C."/>
        </authorList>
    </citation>
    <scope>NUCLEOTIDE SEQUENCE [LARGE SCALE GENOMIC DNA]</scope>
    <source>
        <strain evidence="2 3">SRW20</strain>
    </source>
</reference>
<feature type="region of interest" description="Disordered" evidence="1">
    <location>
        <begin position="507"/>
        <end position="662"/>
    </location>
</feature>
<dbReference type="EMBL" id="NHYE01005245">
    <property type="protein sequence ID" value="PPQ75596.1"/>
    <property type="molecule type" value="Genomic_DNA"/>
</dbReference>
<evidence type="ECO:0000313" key="3">
    <source>
        <dbReference type="Proteomes" id="UP000284706"/>
    </source>
</evidence>
<organism evidence="2 3">
    <name type="scientific">Gymnopilus dilepis</name>
    <dbReference type="NCBI Taxonomy" id="231916"/>
    <lineage>
        <taxon>Eukaryota</taxon>
        <taxon>Fungi</taxon>
        <taxon>Dikarya</taxon>
        <taxon>Basidiomycota</taxon>
        <taxon>Agaricomycotina</taxon>
        <taxon>Agaricomycetes</taxon>
        <taxon>Agaricomycetidae</taxon>
        <taxon>Agaricales</taxon>
        <taxon>Agaricineae</taxon>
        <taxon>Hymenogastraceae</taxon>
        <taxon>Gymnopilus</taxon>
    </lineage>
</organism>
<name>A0A409WAQ3_9AGAR</name>
<protein>
    <submittedName>
        <fullName evidence="2">Uncharacterized protein</fullName>
    </submittedName>
</protein>
<dbReference type="OrthoDB" id="3066419at2759"/>
<feature type="compositionally biased region" description="Basic and acidic residues" evidence="1">
    <location>
        <begin position="545"/>
        <end position="554"/>
    </location>
</feature>
<dbReference type="InParanoid" id="A0A409WAQ3"/>
<proteinExistence type="predicted"/>